<proteinExistence type="predicted"/>
<dbReference type="Proteomes" id="UP000199601">
    <property type="component" value="Unassembled WGS sequence"/>
</dbReference>
<organism evidence="1 2">
    <name type="scientific">Mycobacterium europaeum</name>
    <dbReference type="NCBI Taxonomy" id="761804"/>
    <lineage>
        <taxon>Bacteria</taxon>
        <taxon>Bacillati</taxon>
        <taxon>Actinomycetota</taxon>
        <taxon>Actinomycetes</taxon>
        <taxon>Mycobacteriales</taxon>
        <taxon>Mycobacteriaceae</taxon>
        <taxon>Mycobacterium</taxon>
        <taxon>Mycobacterium simiae complex</taxon>
    </lineage>
</organism>
<dbReference type="EMBL" id="CTEC01000001">
    <property type="protein sequence ID" value="CQD07824.1"/>
    <property type="molecule type" value="Genomic_DNA"/>
</dbReference>
<evidence type="ECO:0000313" key="2">
    <source>
        <dbReference type="Proteomes" id="UP000199601"/>
    </source>
</evidence>
<evidence type="ECO:0000313" key="1">
    <source>
        <dbReference type="EMBL" id="CQD07824.1"/>
    </source>
</evidence>
<sequence length="83" mass="9080">MNEAAEYSGWKRAGVPRPNEAAATSIEDLRRLNHVEILTPGQLVDQIRAGRKEVVMNPLIGGLPIDAGWASLQLLTDEVLPHL</sequence>
<accession>A0A0U1D497</accession>
<keyword evidence="2" id="KW-1185">Reference proteome</keyword>
<gene>
    <name evidence="1" type="ORF">BN000_01582</name>
</gene>
<protein>
    <submittedName>
        <fullName evidence="1">F420-dependent methylene-tetrahydromethanopterin reductase</fullName>
    </submittedName>
</protein>
<name>A0A0U1D497_9MYCO</name>
<dbReference type="AlphaFoldDB" id="A0A0U1D497"/>
<reference evidence="2" key="1">
    <citation type="submission" date="2015-03" db="EMBL/GenBank/DDBJ databases">
        <authorList>
            <person name="Urmite Genomes"/>
        </authorList>
    </citation>
    <scope>NUCLEOTIDE SEQUENCE [LARGE SCALE GENOMIC DNA]</scope>
    <source>
        <strain evidence="2">CSUR P1344</strain>
    </source>
</reference>